<keyword evidence="10" id="KW-1185">Reference proteome</keyword>
<organism evidence="9 10">
    <name type="scientific">Engelhardtia mirabilis</name>
    <dbReference type="NCBI Taxonomy" id="2528011"/>
    <lineage>
        <taxon>Bacteria</taxon>
        <taxon>Pseudomonadati</taxon>
        <taxon>Planctomycetota</taxon>
        <taxon>Planctomycetia</taxon>
        <taxon>Planctomycetia incertae sedis</taxon>
        <taxon>Engelhardtia</taxon>
    </lineage>
</organism>
<dbReference type="Gene3D" id="1.10.3720.10">
    <property type="entry name" value="MetI-like"/>
    <property type="match status" value="1"/>
</dbReference>
<evidence type="ECO:0000256" key="3">
    <source>
        <dbReference type="ARBA" id="ARBA00022475"/>
    </source>
</evidence>
<dbReference type="InterPro" id="IPR051393">
    <property type="entry name" value="ABC_transporter_permease"/>
</dbReference>
<feature type="transmembrane region" description="Helical" evidence="7">
    <location>
        <begin position="152"/>
        <end position="179"/>
    </location>
</feature>
<dbReference type="CDD" id="cd06261">
    <property type="entry name" value="TM_PBP2"/>
    <property type="match status" value="1"/>
</dbReference>
<dbReference type="GO" id="GO:0055085">
    <property type="term" value="P:transmembrane transport"/>
    <property type="evidence" value="ECO:0007669"/>
    <property type="project" value="InterPro"/>
</dbReference>
<accession>A0A518BIL9</accession>
<keyword evidence="5 7" id="KW-1133">Transmembrane helix</keyword>
<dbReference type="PANTHER" id="PTHR30193">
    <property type="entry name" value="ABC TRANSPORTER PERMEASE PROTEIN"/>
    <property type="match status" value="1"/>
</dbReference>
<comment type="similarity">
    <text evidence="7">Belongs to the binding-protein-dependent transport system permease family.</text>
</comment>
<feature type="transmembrane region" description="Helical" evidence="7">
    <location>
        <begin position="200"/>
        <end position="222"/>
    </location>
</feature>
<dbReference type="RefSeq" id="WP_145064633.1">
    <property type="nucleotide sequence ID" value="NZ_CP036287.1"/>
</dbReference>
<protein>
    <submittedName>
        <fullName evidence="9">L-arabinose transport system permease protein AraP</fullName>
    </submittedName>
</protein>
<dbReference type="Proteomes" id="UP000316921">
    <property type="component" value="Chromosome"/>
</dbReference>
<keyword evidence="4 7" id="KW-0812">Transmembrane</keyword>
<evidence type="ECO:0000313" key="9">
    <source>
        <dbReference type="EMBL" id="QDU66830.1"/>
    </source>
</evidence>
<reference evidence="9 10" key="1">
    <citation type="submission" date="2019-02" db="EMBL/GenBank/DDBJ databases">
        <title>Deep-cultivation of Planctomycetes and their phenomic and genomic characterization uncovers novel biology.</title>
        <authorList>
            <person name="Wiegand S."/>
            <person name="Jogler M."/>
            <person name="Boedeker C."/>
            <person name="Pinto D."/>
            <person name="Vollmers J."/>
            <person name="Rivas-Marin E."/>
            <person name="Kohn T."/>
            <person name="Peeters S.H."/>
            <person name="Heuer A."/>
            <person name="Rast P."/>
            <person name="Oberbeckmann S."/>
            <person name="Bunk B."/>
            <person name="Jeske O."/>
            <person name="Meyerdierks A."/>
            <person name="Storesund J.E."/>
            <person name="Kallscheuer N."/>
            <person name="Luecker S."/>
            <person name="Lage O.M."/>
            <person name="Pohl T."/>
            <person name="Merkel B.J."/>
            <person name="Hornburger P."/>
            <person name="Mueller R.-W."/>
            <person name="Bruemmer F."/>
            <person name="Labrenz M."/>
            <person name="Spormann A.M."/>
            <person name="Op den Camp H."/>
            <person name="Overmann J."/>
            <person name="Amann R."/>
            <person name="Jetten M.S.M."/>
            <person name="Mascher T."/>
            <person name="Medema M.H."/>
            <person name="Devos D.P."/>
            <person name="Kaster A.-K."/>
            <person name="Ovreas L."/>
            <person name="Rohde M."/>
            <person name="Galperin M.Y."/>
            <person name="Jogler C."/>
        </authorList>
    </citation>
    <scope>NUCLEOTIDE SEQUENCE [LARGE SCALE GENOMIC DNA]</scope>
    <source>
        <strain evidence="9 10">Pla133</strain>
    </source>
</reference>
<dbReference type="AlphaFoldDB" id="A0A518BIL9"/>
<dbReference type="SUPFAM" id="SSF161098">
    <property type="entry name" value="MetI-like"/>
    <property type="match status" value="1"/>
</dbReference>
<dbReference type="InterPro" id="IPR000515">
    <property type="entry name" value="MetI-like"/>
</dbReference>
<evidence type="ECO:0000256" key="7">
    <source>
        <dbReference type="RuleBase" id="RU363032"/>
    </source>
</evidence>
<name>A0A518BIL9_9BACT</name>
<proteinExistence type="inferred from homology"/>
<dbReference type="PROSITE" id="PS50928">
    <property type="entry name" value="ABC_TM1"/>
    <property type="match status" value="1"/>
</dbReference>
<evidence type="ECO:0000256" key="5">
    <source>
        <dbReference type="ARBA" id="ARBA00022989"/>
    </source>
</evidence>
<evidence type="ECO:0000313" key="10">
    <source>
        <dbReference type="Proteomes" id="UP000316921"/>
    </source>
</evidence>
<dbReference type="GO" id="GO:0005886">
    <property type="term" value="C:plasma membrane"/>
    <property type="evidence" value="ECO:0007669"/>
    <property type="project" value="UniProtKB-SubCell"/>
</dbReference>
<evidence type="ECO:0000256" key="2">
    <source>
        <dbReference type="ARBA" id="ARBA00022448"/>
    </source>
</evidence>
<dbReference type="InterPro" id="IPR035906">
    <property type="entry name" value="MetI-like_sf"/>
</dbReference>
<gene>
    <name evidence="9" type="primary">araP</name>
    <name evidence="9" type="ORF">Pla133_19060</name>
</gene>
<comment type="subcellular location">
    <subcellularLocation>
        <location evidence="1 7">Cell membrane</location>
        <topology evidence="1 7">Multi-pass membrane protein</topology>
    </subcellularLocation>
</comment>
<evidence type="ECO:0000259" key="8">
    <source>
        <dbReference type="PROSITE" id="PS50928"/>
    </source>
</evidence>
<dbReference type="EMBL" id="CP036287">
    <property type="protein sequence ID" value="QDU66830.1"/>
    <property type="molecule type" value="Genomic_DNA"/>
</dbReference>
<evidence type="ECO:0000256" key="1">
    <source>
        <dbReference type="ARBA" id="ARBA00004651"/>
    </source>
</evidence>
<evidence type="ECO:0000256" key="6">
    <source>
        <dbReference type="ARBA" id="ARBA00023136"/>
    </source>
</evidence>
<dbReference type="PANTHER" id="PTHR30193:SF1">
    <property type="entry name" value="ABC TRANSPORTER PERMEASE PROTEIN YESP-RELATED"/>
    <property type="match status" value="1"/>
</dbReference>
<keyword evidence="6 7" id="KW-0472">Membrane</keyword>
<feature type="transmembrane region" description="Helical" evidence="7">
    <location>
        <begin position="259"/>
        <end position="279"/>
    </location>
</feature>
<evidence type="ECO:0000256" key="4">
    <source>
        <dbReference type="ARBA" id="ARBA00022692"/>
    </source>
</evidence>
<dbReference type="Pfam" id="PF00528">
    <property type="entry name" value="BPD_transp_1"/>
    <property type="match status" value="1"/>
</dbReference>
<keyword evidence="3" id="KW-1003">Cell membrane</keyword>
<keyword evidence="2 7" id="KW-0813">Transport</keyword>
<feature type="domain" description="ABC transmembrane type-1" evidence="8">
    <location>
        <begin position="67"/>
        <end position="278"/>
    </location>
</feature>
<feature type="transmembrane region" description="Helical" evidence="7">
    <location>
        <begin position="104"/>
        <end position="124"/>
    </location>
</feature>
<feature type="transmembrane region" description="Helical" evidence="7">
    <location>
        <begin position="12"/>
        <end position="37"/>
    </location>
</feature>
<sequence>MSRATEHRAGWIWASPFLVGAVVFLAVPVGLALYTGFTDYALIESPLWIGLDNYREMGDDPVFWQSIRNTAVYTAAAVALNFLVSLGLALLLEQRLRGREVVRAVVFAPVLVPIVASAIGWMWLYHQEFGLFNVVLRRLGLSGVDFLGDGRFALMSLVVMGAWVVGSQVLVLTAALRGVPRELIEAAGLDGASAIWRLRAVVLPAIGPALMFNLIVSIIWAAQVFAAPLVMTRGGPAGATQVFTMSIFQNAFQYGRMGYASALAWLQFLVILGLTAIALRLGRRFVQTEAV</sequence>
<dbReference type="KEGG" id="pbap:Pla133_19060"/>
<feature type="transmembrane region" description="Helical" evidence="7">
    <location>
        <begin position="71"/>
        <end position="92"/>
    </location>
</feature>